<dbReference type="AlphaFoldDB" id="A0A540W3V2"/>
<evidence type="ECO:0000313" key="1">
    <source>
        <dbReference type="EMBL" id="TQF03708.1"/>
    </source>
</evidence>
<protein>
    <recommendedName>
        <fullName evidence="3">Excreted virulence factor EspC, type VII ESX diderm</fullName>
    </recommendedName>
</protein>
<dbReference type="Proteomes" id="UP000319103">
    <property type="component" value="Unassembled WGS sequence"/>
</dbReference>
<keyword evidence="2" id="KW-1185">Reference proteome</keyword>
<evidence type="ECO:0008006" key="3">
    <source>
        <dbReference type="Google" id="ProtNLM"/>
    </source>
</evidence>
<dbReference type="EMBL" id="VIGB01000003">
    <property type="protein sequence ID" value="TQF03708.1"/>
    <property type="molecule type" value="Genomic_DNA"/>
</dbReference>
<proteinExistence type="predicted"/>
<dbReference type="InterPro" id="IPR036689">
    <property type="entry name" value="ESAT-6-like_sf"/>
</dbReference>
<organism evidence="1 2">
    <name type="scientific">Kitasatospora acidiphila</name>
    <dbReference type="NCBI Taxonomy" id="2567942"/>
    <lineage>
        <taxon>Bacteria</taxon>
        <taxon>Bacillati</taxon>
        <taxon>Actinomycetota</taxon>
        <taxon>Actinomycetes</taxon>
        <taxon>Kitasatosporales</taxon>
        <taxon>Streptomycetaceae</taxon>
        <taxon>Kitasatospora</taxon>
    </lineage>
</organism>
<dbReference type="OrthoDB" id="3853708at2"/>
<reference evidence="1 2" key="1">
    <citation type="submission" date="2019-06" db="EMBL/GenBank/DDBJ databases">
        <title>Description of Kitasatospora acidophila sp. nov. isolated from pine grove soil, and reclassification of Streptomyces novaecaesareae to Kitasatospora novaeceasareae comb. nov.</title>
        <authorList>
            <person name="Kim M.J."/>
        </authorList>
    </citation>
    <scope>NUCLEOTIDE SEQUENCE [LARGE SCALE GENOMIC DNA]</scope>
    <source>
        <strain evidence="1 2">MMS16-CNU292</strain>
    </source>
</reference>
<name>A0A540W3V2_9ACTN</name>
<comment type="caution">
    <text evidence="1">The sequence shown here is derived from an EMBL/GenBank/DDBJ whole genome shotgun (WGS) entry which is preliminary data.</text>
</comment>
<dbReference type="Gene3D" id="1.10.287.1060">
    <property type="entry name" value="ESAT-6-like"/>
    <property type="match status" value="1"/>
</dbReference>
<evidence type="ECO:0000313" key="2">
    <source>
        <dbReference type="Proteomes" id="UP000319103"/>
    </source>
</evidence>
<accession>A0A540W3V2</accession>
<dbReference type="RefSeq" id="WP_141634320.1">
    <property type="nucleotide sequence ID" value="NZ_VIGB01000003.1"/>
</dbReference>
<sequence>MSDPLDFERRMNPWLFDSSGNLTDQAKKQFPDLAAAATQTAAPSWAPTTGGTSVSVTPAALQQAGQNAAALATSVGTECTKPGQHVPTAVSALNGWSSSGAINTAWNTWDQQTQALCDLIDQLTTNLQTNGTNYTNDEDHTRRRFGAY</sequence>
<dbReference type="SUPFAM" id="SSF140453">
    <property type="entry name" value="EsxAB dimer-like"/>
    <property type="match status" value="1"/>
</dbReference>
<gene>
    <name evidence="1" type="ORF">E6W39_17565</name>
</gene>